<evidence type="ECO:0000256" key="1">
    <source>
        <dbReference type="ARBA" id="ARBA00004141"/>
    </source>
</evidence>
<feature type="transmembrane region" description="Helical" evidence="5">
    <location>
        <begin position="177"/>
        <end position="194"/>
    </location>
</feature>
<gene>
    <name evidence="7" type="ORF">GCM10022236_38860</name>
</gene>
<evidence type="ECO:0000256" key="4">
    <source>
        <dbReference type="ARBA" id="ARBA00023136"/>
    </source>
</evidence>
<comment type="subcellular location">
    <subcellularLocation>
        <location evidence="1">Membrane</location>
        <topology evidence="1">Multi-pass membrane protein</topology>
    </subcellularLocation>
</comment>
<evidence type="ECO:0000259" key="6">
    <source>
        <dbReference type="Pfam" id="PF04932"/>
    </source>
</evidence>
<dbReference type="PANTHER" id="PTHR37422:SF23">
    <property type="entry name" value="TEICHURONIC ACID BIOSYNTHESIS PROTEIN TUAE"/>
    <property type="match status" value="1"/>
</dbReference>
<dbReference type="Proteomes" id="UP001501490">
    <property type="component" value="Unassembled WGS sequence"/>
</dbReference>
<evidence type="ECO:0000313" key="8">
    <source>
        <dbReference type="Proteomes" id="UP001501490"/>
    </source>
</evidence>
<reference evidence="8" key="1">
    <citation type="journal article" date="2019" name="Int. J. Syst. Evol. Microbiol.">
        <title>The Global Catalogue of Microorganisms (GCM) 10K type strain sequencing project: providing services to taxonomists for standard genome sequencing and annotation.</title>
        <authorList>
            <consortium name="The Broad Institute Genomics Platform"/>
            <consortium name="The Broad Institute Genome Sequencing Center for Infectious Disease"/>
            <person name="Wu L."/>
            <person name="Ma J."/>
        </authorList>
    </citation>
    <scope>NUCLEOTIDE SEQUENCE [LARGE SCALE GENOMIC DNA]</scope>
    <source>
        <strain evidence="8">JCM 16929</strain>
    </source>
</reference>
<evidence type="ECO:0000256" key="2">
    <source>
        <dbReference type="ARBA" id="ARBA00022692"/>
    </source>
</evidence>
<comment type="caution">
    <text evidence="7">The sequence shown here is derived from an EMBL/GenBank/DDBJ whole genome shotgun (WGS) entry which is preliminary data.</text>
</comment>
<dbReference type="Pfam" id="PF04932">
    <property type="entry name" value="Wzy_C"/>
    <property type="match status" value="1"/>
</dbReference>
<feature type="transmembrane region" description="Helical" evidence="5">
    <location>
        <begin position="201"/>
        <end position="217"/>
    </location>
</feature>
<sequence length="427" mass="45780">MFLILQFAVPSALRLQAMPAVGYPAALWALLCFLWWSWARFRVGYVSGDPGNPVKLAVFAWLLAVLASYVWAMRRPLPPLEASQADIGILRVLVILGVILVAADGVTSWHRLQILARRLVIAGGLLAALGLAQFVTGRSLTDWITLPGFIRSDVYSTLGSRGGFTRPTGTALHPLEFAGALTVVFPVALTLALYDRQRSSLHRWLPASAICVVLVLSGSRSGYLGLAVGTVILAFTWTNAVRSRMLAAGVLLAGSVFVLVPGMMGTIRGMFLGLDTDPSVASRTGSFAIAQEFFESSPLIGRGFGTFLTSYRILDNQMLLMLVELGIVGVATFLAIALSAFIGPLLARRTAWTELDRQLGVALAASTLAGSTLMFYFDALSFPIAFGTWCLVIGIAAAYWRLAANPNALRQPRPSAESSVRSGVEST</sequence>
<feature type="transmembrane region" description="Helical" evidence="5">
    <location>
        <begin position="87"/>
        <end position="107"/>
    </location>
</feature>
<evidence type="ECO:0000256" key="5">
    <source>
        <dbReference type="SAM" id="Phobius"/>
    </source>
</evidence>
<evidence type="ECO:0000256" key="3">
    <source>
        <dbReference type="ARBA" id="ARBA00022989"/>
    </source>
</evidence>
<feature type="transmembrane region" description="Helical" evidence="5">
    <location>
        <begin position="383"/>
        <end position="403"/>
    </location>
</feature>
<dbReference type="RefSeq" id="WP_344807679.1">
    <property type="nucleotide sequence ID" value="NZ_BAABAB010000029.1"/>
</dbReference>
<feature type="transmembrane region" description="Helical" evidence="5">
    <location>
        <begin position="119"/>
        <end position="136"/>
    </location>
</feature>
<feature type="transmembrane region" description="Helical" evidence="5">
    <location>
        <begin position="318"/>
        <end position="347"/>
    </location>
</feature>
<dbReference type="EMBL" id="BAABAB010000029">
    <property type="protein sequence ID" value="GAA3632523.1"/>
    <property type="molecule type" value="Genomic_DNA"/>
</dbReference>
<organism evidence="7 8">
    <name type="scientific">Microlunatus ginsengisoli</name>
    <dbReference type="NCBI Taxonomy" id="363863"/>
    <lineage>
        <taxon>Bacteria</taxon>
        <taxon>Bacillati</taxon>
        <taxon>Actinomycetota</taxon>
        <taxon>Actinomycetes</taxon>
        <taxon>Propionibacteriales</taxon>
        <taxon>Propionibacteriaceae</taxon>
        <taxon>Microlunatus</taxon>
    </lineage>
</organism>
<feature type="transmembrane region" description="Helical" evidence="5">
    <location>
        <begin position="20"/>
        <end position="41"/>
    </location>
</feature>
<dbReference type="PANTHER" id="PTHR37422">
    <property type="entry name" value="TEICHURONIC ACID BIOSYNTHESIS PROTEIN TUAE"/>
    <property type="match status" value="1"/>
</dbReference>
<name>A0ABP7AH48_9ACTN</name>
<feature type="transmembrane region" description="Helical" evidence="5">
    <location>
        <begin position="223"/>
        <end position="241"/>
    </location>
</feature>
<feature type="transmembrane region" description="Helical" evidence="5">
    <location>
        <begin position="248"/>
        <end position="271"/>
    </location>
</feature>
<feature type="domain" description="O-antigen ligase-related" evidence="6">
    <location>
        <begin position="209"/>
        <end position="334"/>
    </location>
</feature>
<proteinExistence type="predicted"/>
<protein>
    <recommendedName>
        <fullName evidence="6">O-antigen ligase-related domain-containing protein</fullName>
    </recommendedName>
</protein>
<dbReference type="InterPro" id="IPR051533">
    <property type="entry name" value="WaaL-like"/>
</dbReference>
<keyword evidence="2 5" id="KW-0812">Transmembrane</keyword>
<accession>A0ABP7AH48</accession>
<keyword evidence="4 5" id="KW-0472">Membrane</keyword>
<feature type="transmembrane region" description="Helical" evidence="5">
    <location>
        <begin position="359"/>
        <end position="377"/>
    </location>
</feature>
<keyword evidence="8" id="KW-1185">Reference proteome</keyword>
<evidence type="ECO:0000313" key="7">
    <source>
        <dbReference type="EMBL" id="GAA3632523.1"/>
    </source>
</evidence>
<dbReference type="InterPro" id="IPR007016">
    <property type="entry name" value="O-antigen_ligase-rel_domated"/>
</dbReference>
<feature type="transmembrane region" description="Helical" evidence="5">
    <location>
        <begin position="53"/>
        <end position="72"/>
    </location>
</feature>
<keyword evidence="3 5" id="KW-1133">Transmembrane helix</keyword>